<sequence>MTFAHATHNKAAGEVSFVIGKAYLSNPTHDKKQVRVKNGTPIFEGDHIVTANGGHVHIRFIDDGMVSVRPNSALAIDYYQYDATNPKASVIRFDLSKGVARSISGKGAKAARDKFRLNTPIAAIGVRGTDFVVSAKSHLIQAVVNEGAIVVAPFSAHCSSDGFGPCEINSVELNGLSKQLLEMSNLSDKPTLIPLSSKFVPELMEQQANAQTSENEEEGSDTSDSSEESTEAPIDSADSSSKDDVETNDSSNDTNDTSTTYNPTITDTDKQNLDPVIAPKESDNDSITDVKKDRLEDVIEEVGGVTPPPENYVPNESVSLADLDKRQLVWGRWSNQVENTDRIVATRSIIAEDRSATVGTTEYVLYRNNSSNDTVAPNLGNVRFNLVDAQAVIHVDGRKELMTVSNGWLNINFNNSTFDTGLSLNHTLTSDISMESSGLINNKGYFNSNKNNGTLVSGASTLDGTEASYLFQKEIELGKIEGLTYWNGKP</sequence>
<reference evidence="3" key="1">
    <citation type="submission" date="2022-12" db="EMBL/GenBank/DDBJ databases">
        <title>Marinomonas 15G1-11 sp. nov, isolated from marine algae.</title>
        <authorList>
            <person name="Butt M."/>
            <person name="Choi D.G."/>
            <person name="Kim J.M."/>
            <person name="Lee J.K."/>
            <person name="Baek J.H."/>
            <person name="Jeon C.O."/>
        </authorList>
    </citation>
    <scope>NUCLEOTIDE SEQUENCE</scope>
    <source>
        <strain evidence="3">15G1-11</strain>
    </source>
</reference>
<proteinExistence type="predicted"/>
<comment type="caution">
    <text evidence="3">The sequence shown here is derived from an EMBL/GenBank/DDBJ whole genome shotgun (WGS) entry which is preliminary data.</text>
</comment>
<evidence type="ECO:0000313" key="3">
    <source>
        <dbReference type="EMBL" id="MCZ2721345.1"/>
    </source>
</evidence>
<name>A0ABT4JSI4_9GAMM</name>
<protein>
    <submittedName>
        <fullName evidence="3">FecR family protein</fullName>
    </submittedName>
</protein>
<accession>A0ABT4JSI4</accession>
<dbReference type="EMBL" id="JAPUBN010000013">
    <property type="protein sequence ID" value="MCZ2721345.1"/>
    <property type="molecule type" value="Genomic_DNA"/>
</dbReference>
<evidence type="ECO:0000256" key="1">
    <source>
        <dbReference type="SAM" id="MobiDB-lite"/>
    </source>
</evidence>
<organism evidence="3 4">
    <name type="scientific">Marinomonas phaeophyticola</name>
    <dbReference type="NCBI Taxonomy" id="3004091"/>
    <lineage>
        <taxon>Bacteria</taxon>
        <taxon>Pseudomonadati</taxon>
        <taxon>Pseudomonadota</taxon>
        <taxon>Gammaproteobacteria</taxon>
        <taxon>Oceanospirillales</taxon>
        <taxon>Oceanospirillaceae</taxon>
        <taxon>Marinomonas</taxon>
    </lineage>
</organism>
<feature type="compositionally biased region" description="Acidic residues" evidence="1">
    <location>
        <begin position="214"/>
        <end position="230"/>
    </location>
</feature>
<feature type="compositionally biased region" description="Basic and acidic residues" evidence="1">
    <location>
        <begin position="280"/>
        <end position="290"/>
    </location>
</feature>
<dbReference type="InterPro" id="IPR006860">
    <property type="entry name" value="FecR"/>
</dbReference>
<dbReference type="RefSeq" id="WP_269124041.1">
    <property type="nucleotide sequence ID" value="NZ_JAPUBN010000013.1"/>
</dbReference>
<evidence type="ECO:0000259" key="2">
    <source>
        <dbReference type="Pfam" id="PF04773"/>
    </source>
</evidence>
<dbReference type="Proteomes" id="UP001149719">
    <property type="component" value="Unassembled WGS sequence"/>
</dbReference>
<gene>
    <name evidence="3" type="ORF">O1D97_06705</name>
</gene>
<feature type="compositionally biased region" description="Low complexity" evidence="1">
    <location>
        <begin position="248"/>
        <end position="266"/>
    </location>
</feature>
<dbReference type="Gene3D" id="2.60.120.1440">
    <property type="match status" value="1"/>
</dbReference>
<evidence type="ECO:0000313" key="4">
    <source>
        <dbReference type="Proteomes" id="UP001149719"/>
    </source>
</evidence>
<keyword evidence="4" id="KW-1185">Reference proteome</keyword>
<feature type="region of interest" description="Disordered" evidence="1">
    <location>
        <begin position="206"/>
        <end position="290"/>
    </location>
</feature>
<dbReference type="PANTHER" id="PTHR38731:SF3">
    <property type="entry name" value="BLL6125 PROTEIN"/>
    <property type="match status" value="1"/>
</dbReference>
<feature type="domain" description="FecR protein" evidence="2">
    <location>
        <begin position="46"/>
        <end position="149"/>
    </location>
</feature>
<dbReference type="PANTHER" id="PTHR38731">
    <property type="entry name" value="LIPL45-RELATED LIPOPROTEIN-RELATED"/>
    <property type="match status" value="1"/>
</dbReference>
<dbReference type="Pfam" id="PF04773">
    <property type="entry name" value="FecR"/>
    <property type="match status" value="1"/>
</dbReference>